<feature type="compositionally biased region" description="Pro residues" evidence="6">
    <location>
        <begin position="112"/>
        <end position="123"/>
    </location>
</feature>
<dbReference type="EMBL" id="SOCE01000001">
    <property type="protein sequence ID" value="TDU87032.1"/>
    <property type="molecule type" value="Genomic_DNA"/>
</dbReference>
<evidence type="ECO:0000259" key="8">
    <source>
        <dbReference type="Pfam" id="PF08281"/>
    </source>
</evidence>
<dbReference type="NCBIfam" id="NF006089">
    <property type="entry name" value="PRK08241.1"/>
    <property type="match status" value="1"/>
</dbReference>
<keyword evidence="5" id="KW-0804">Transcription</keyword>
<keyword evidence="10" id="KW-1185">Reference proteome</keyword>
<proteinExistence type="inferred from homology"/>
<evidence type="ECO:0000256" key="5">
    <source>
        <dbReference type="ARBA" id="ARBA00023163"/>
    </source>
</evidence>
<feature type="domain" description="RNA polymerase sigma-70 region 2" evidence="7">
    <location>
        <begin position="45"/>
        <end position="109"/>
    </location>
</feature>
<dbReference type="GO" id="GO:0006352">
    <property type="term" value="P:DNA-templated transcription initiation"/>
    <property type="evidence" value="ECO:0007669"/>
    <property type="project" value="InterPro"/>
</dbReference>
<evidence type="ECO:0000259" key="7">
    <source>
        <dbReference type="Pfam" id="PF04542"/>
    </source>
</evidence>
<dbReference type="InterPro" id="IPR014284">
    <property type="entry name" value="RNA_pol_sigma-70_dom"/>
</dbReference>
<dbReference type="Gene3D" id="1.10.1740.10">
    <property type="match status" value="1"/>
</dbReference>
<dbReference type="AlphaFoldDB" id="A0A4R7T5C6"/>
<dbReference type="NCBIfam" id="TIGR02960">
    <property type="entry name" value="SigX5"/>
    <property type="match status" value="1"/>
</dbReference>
<evidence type="ECO:0000313" key="10">
    <source>
        <dbReference type="Proteomes" id="UP000295151"/>
    </source>
</evidence>
<comment type="similarity">
    <text evidence="1">Belongs to the sigma-70 factor family. ECF subfamily.</text>
</comment>
<dbReference type="InterPro" id="IPR007627">
    <property type="entry name" value="RNA_pol_sigma70_r2"/>
</dbReference>
<dbReference type="InterPro" id="IPR013249">
    <property type="entry name" value="RNA_pol_sigma70_r4_t2"/>
</dbReference>
<dbReference type="InterPro" id="IPR039425">
    <property type="entry name" value="RNA_pol_sigma-70-like"/>
</dbReference>
<dbReference type="InterPro" id="IPR013325">
    <property type="entry name" value="RNA_pol_sigma_r2"/>
</dbReference>
<dbReference type="Pfam" id="PF04542">
    <property type="entry name" value="Sigma70_r2"/>
    <property type="match status" value="1"/>
</dbReference>
<dbReference type="PANTHER" id="PTHR43133">
    <property type="entry name" value="RNA POLYMERASE ECF-TYPE SIGMA FACTO"/>
    <property type="match status" value="1"/>
</dbReference>
<keyword evidence="3" id="KW-0805">Transcription regulation</keyword>
<protein>
    <submittedName>
        <fullName evidence="9">RNA polymerase sigma-70 factor (ECF subfamily)</fullName>
    </submittedName>
</protein>
<dbReference type="OrthoDB" id="3806887at2"/>
<evidence type="ECO:0000256" key="3">
    <source>
        <dbReference type="ARBA" id="ARBA00023015"/>
    </source>
</evidence>
<comment type="caution">
    <text evidence="9">The sequence shown here is derived from an EMBL/GenBank/DDBJ whole genome shotgun (WGS) entry which is preliminary data.</text>
</comment>
<dbReference type="InterPro" id="IPR014305">
    <property type="entry name" value="RNA_pol_sigma-G_actinobac"/>
</dbReference>
<evidence type="ECO:0000256" key="6">
    <source>
        <dbReference type="SAM" id="MobiDB-lite"/>
    </source>
</evidence>
<evidence type="ECO:0000256" key="2">
    <source>
        <dbReference type="ARBA" id="ARBA00011344"/>
    </source>
</evidence>
<feature type="domain" description="RNA polymerase sigma factor 70 region 4 type 2" evidence="8">
    <location>
        <begin position="161"/>
        <end position="212"/>
    </location>
</feature>
<dbReference type="Gene3D" id="3.10.450.50">
    <property type="match status" value="1"/>
</dbReference>
<dbReference type="Proteomes" id="UP000295151">
    <property type="component" value="Unassembled WGS sequence"/>
</dbReference>
<dbReference type="InterPro" id="IPR036388">
    <property type="entry name" value="WH-like_DNA-bd_sf"/>
</dbReference>
<evidence type="ECO:0000256" key="4">
    <source>
        <dbReference type="ARBA" id="ARBA00023082"/>
    </source>
</evidence>
<dbReference type="Gene3D" id="1.10.10.10">
    <property type="entry name" value="Winged helix-like DNA-binding domain superfamily/Winged helix DNA-binding domain"/>
    <property type="match status" value="1"/>
</dbReference>
<comment type="subunit">
    <text evidence="2">Interacts transiently with the RNA polymerase catalytic core formed by RpoA, RpoB, RpoC and RpoZ (2 alpha, 1 beta, 1 beta' and 1 omega subunit) to form the RNA polymerase holoenzyme that can initiate transcription.</text>
</comment>
<dbReference type="SUPFAM" id="SSF54427">
    <property type="entry name" value="NTF2-like"/>
    <property type="match status" value="1"/>
</dbReference>
<evidence type="ECO:0000256" key="1">
    <source>
        <dbReference type="ARBA" id="ARBA00010641"/>
    </source>
</evidence>
<name>A0A4R7T5C6_9ACTN</name>
<dbReference type="GO" id="GO:0003677">
    <property type="term" value="F:DNA binding"/>
    <property type="evidence" value="ECO:0007669"/>
    <property type="project" value="InterPro"/>
</dbReference>
<keyword evidence="4" id="KW-0731">Sigma factor</keyword>
<dbReference type="Pfam" id="PF08281">
    <property type="entry name" value="Sigma70_r4_2"/>
    <property type="match status" value="1"/>
</dbReference>
<dbReference type="InterPro" id="IPR032710">
    <property type="entry name" value="NTF2-like_dom_sf"/>
</dbReference>
<sequence>MRRGSRPAEFVVRGEPATWHHGRVSTLAEAQAGDENAFRELTAPYFRELHLHCYRMLGSVTDADDVMQEVLLAAWRGLAGFAGRSSVRTWLYRIATNRCLNAIRDSKRRPPAEPVPPFDPPVPSRRGDVTWLQPYPDEWLHELTVGGPETHAVRRENVELAFIAALQRMPPKQAAALLLVDVLGFSAPDVAELMDTSPTAIKGALQRARASLPTDSRGPVPDGSTERQLAKRFAEAFVADDITTITSMLTDDAWLAMPPAPHEYYGPSAIAAFLRASNEGRTSVVHLEESGANLQPAFRCYFTNPGHGTGEHQDRRYAGHIVLDIRGNHIVRITRFLGVDPVPRRARRDGID</sequence>
<dbReference type="GO" id="GO:0016987">
    <property type="term" value="F:sigma factor activity"/>
    <property type="evidence" value="ECO:0007669"/>
    <property type="project" value="UniProtKB-KW"/>
</dbReference>
<dbReference type="PANTHER" id="PTHR43133:SF65">
    <property type="entry name" value="ECF RNA POLYMERASE SIGMA FACTOR SIGG"/>
    <property type="match status" value="1"/>
</dbReference>
<accession>A0A4R7T5C6</accession>
<feature type="region of interest" description="Disordered" evidence="6">
    <location>
        <begin position="105"/>
        <end position="127"/>
    </location>
</feature>
<reference evidence="9 10" key="1">
    <citation type="submission" date="2019-03" db="EMBL/GenBank/DDBJ databases">
        <title>Genomic Encyclopedia of Type Strains, Phase III (KMG-III): the genomes of soil and plant-associated and newly described type strains.</title>
        <authorList>
            <person name="Whitman W."/>
        </authorList>
    </citation>
    <scope>NUCLEOTIDE SEQUENCE [LARGE SCALE GENOMIC DNA]</scope>
    <source>
        <strain evidence="9 10">VKM Ac-2575</strain>
    </source>
</reference>
<dbReference type="SUPFAM" id="SSF88659">
    <property type="entry name" value="Sigma3 and sigma4 domains of RNA polymerase sigma factors"/>
    <property type="match status" value="1"/>
</dbReference>
<gene>
    <name evidence="9" type="ORF">EV138_0549</name>
</gene>
<organism evidence="9 10">
    <name type="scientific">Kribbella voronezhensis</name>
    <dbReference type="NCBI Taxonomy" id="2512212"/>
    <lineage>
        <taxon>Bacteria</taxon>
        <taxon>Bacillati</taxon>
        <taxon>Actinomycetota</taxon>
        <taxon>Actinomycetes</taxon>
        <taxon>Propionibacteriales</taxon>
        <taxon>Kribbellaceae</taxon>
        <taxon>Kribbella</taxon>
    </lineage>
</organism>
<dbReference type="NCBIfam" id="TIGR02937">
    <property type="entry name" value="sigma70-ECF"/>
    <property type="match status" value="1"/>
</dbReference>
<evidence type="ECO:0000313" key="9">
    <source>
        <dbReference type="EMBL" id="TDU87032.1"/>
    </source>
</evidence>
<dbReference type="SUPFAM" id="SSF88946">
    <property type="entry name" value="Sigma2 domain of RNA polymerase sigma factors"/>
    <property type="match status" value="1"/>
</dbReference>
<dbReference type="InterPro" id="IPR013324">
    <property type="entry name" value="RNA_pol_sigma_r3/r4-like"/>
</dbReference>